<feature type="compositionally biased region" description="Polar residues" evidence="1">
    <location>
        <begin position="461"/>
        <end position="472"/>
    </location>
</feature>
<dbReference type="OrthoDB" id="850899at2759"/>
<comment type="caution">
    <text evidence="4">The sequence shown here is derived from an EMBL/GenBank/DDBJ whole genome shotgun (WGS) entry which is preliminary data.</text>
</comment>
<reference evidence="4" key="1">
    <citation type="submission" date="2020-09" db="EMBL/GenBank/DDBJ databases">
        <title>Genome-Enabled Discovery of Anthraquinone Biosynthesis in Senna tora.</title>
        <authorList>
            <person name="Kang S.-H."/>
            <person name="Pandey R.P."/>
            <person name="Lee C.-M."/>
            <person name="Sim J.-S."/>
            <person name="Jeong J.-T."/>
            <person name="Choi B.-S."/>
            <person name="Jung M."/>
            <person name="Ginzburg D."/>
            <person name="Zhao K."/>
            <person name="Won S.Y."/>
            <person name="Oh T.-J."/>
            <person name="Yu Y."/>
            <person name="Kim N.-H."/>
            <person name="Lee O.R."/>
            <person name="Lee T.-H."/>
            <person name="Bashyal P."/>
            <person name="Kim T.-S."/>
            <person name="Lee W.-H."/>
            <person name="Kawkins C."/>
            <person name="Kim C.-K."/>
            <person name="Kim J.S."/>
            <person name="Ahn B.O."/>
            <person name="Rhee S.Y."/>
            <person name="Sohng J.K."/>
        </authorList>
    </citation>
    <scope>NUCLEOTIDE SEQUENCE</scope>
    <source>
        <tissue evidence="4">Leaf</tissue>
    </source>
</reference>
<dbReference type="PANTHER" id="PTHR34222">
    <property type="entry name" value="GAG_PRE-INTEGRS DOMAIN-CONTAINING PROTEIN"/>
    <property type="match status" value="1"/>
</dbReference>
<feature type="compositionally biased region" description="Basic and acidic residues" evidence="1">
    <location>
        <begin position="490"/>
        <end position="505"/>
    </location>
</feature>
<dbReference type="Pfam" id="PF14244">
    <property type="entry name" value="Retrotran_gag_3"/>
    <property type="match status" value="1"/>
</dbReference>
<feature type="region of interest" description="Disordered" evidence="1">
    <location>
        <begin position="449"/>
        <end position="551"/>
    </location>
</feature>
<gene>
    <name evidence="4" type="ORF">G2W53_006860</name>
</gene>
<dbReference type="PANTHER" id="PTHR34222:SF99">
    <property type="entry name" value="PROTEIN, PUTATIVE-RELATED"/>
    <property type="match status" value="1"/>
</dbReference>
<evidence type="ECO:0000313" key="5">
    <source>
        <dbReference type="Proteomes" id="UP000634136"/>
    </source>
</evidence>
<dbReference type="Pfam" id="PF22936">
    <property type="entry name" value="Pol_BBD"/>
    <property type="match status" value="1"/>
</dbReference>
<evidence type="ECO:0000259" key="2">
    <source>
        <dbReference type="Pfam" id="PF14244"/>
    </source>
</evidence>
<dbReference type="InterPro" id="IPR054722">
    <property type="entry name" value="PolX-like_BBD"/>
</dbReference>
<feature type="compositionally biased region" description="Basic and acidic residues" evidence="1">
    <location>
        <begin position="530"/>
        <end position="542"/>
    </location>
</feature>
<proteinExistence type="predicted"/>
<organism evidence="4 5">
    <name type="scientific">Senna tora</name>
    <dbReference type="NCBI Taxonomy" id="362788"/>
    <lineage>
        <taxon>Eukaryota</taxon>
        <taxon>Viridiplantae</taxon>
        <taxon>Streptophyta</taxon>
        <taxon>Embryophyta</taxon>
        <taxon>Tracheophyta</taxon>
        <taxon>Spermatophyta</taxon>
        <taxon>Magnoliopsida</taxon>
        <taxon>eudicotyledons</taxon>
        <taxon>Gunneridae</taxon>
        <taxon>Pentapetalae</taxon>
        <taxon>rosids</taxon>
        <taxon>fabids</taxon>
        <taxon>Fabales</taxon>
        <taxon>Fabaceae</taxon>
        <taxon>Caesalpinioideae</taxon>
        <taxon>Cassia clade</taxon>
        <taxon>Senna</taxon>
    </lineage>
</organism>
<name>A0A834X6K8_9FABA</name>
<feature type="compositionally biased region" description="Acidic residues" evidence="1">
    <location>
        <begin position="506"/>
        <end position="524"/>
    </location>
</feature>
<protein>
    <recommendedName>
        <fullName evidence="6">Retrotransposon Copia-like N-terminal domain-containing protein</fullName>
    </recommendedName>
</protein>
<dbReference type="AlphaFoldDB" id="A0A834X6K8"/>
<evidence type="ECO:0000313" key="4">
    <source>
        <dbReference type="EMBL" id="KAF7838378.1"/>
    </source>
</evidence>
<sequence>MTNDGKMVVKPETKSDACAGWTLQNSDQPGMALVVSHLNGSNYISWSLAVRTALEAKDKLGFVDGTIKPPENPAEFKKWKPVDSMIQRQTVSLEQGSDSVTGYFNKMNRCWDELNRIKPVPKCFCGSCTCEVNKRLDEHDSDIKLCPFLMGLHLMYDALRGQIMNLDPLPSVNKAFSMVVRQETQKEVNLSFNNVECSAMLARTGNNRNESAAKRNDDRRAEKNSKFCDHCNLTGHTRDTCFKIVGFPEWYKELKEQRKKAGKKNVAASVIADTPIEPAKEKENIDFSGVLTALQEIAKMVKNKANEQVNFANFGKFAGKITTSTSVKMDKRSWIIDTGASSHMCSNKDLMIELRTLNNKIPVHLPDGTKKSVEMIGNVIISPEIKLDQKTKSILIEGKLAGNLYVLRQIDFDKSLEGCNLINLACNISDRNSVSDDKGVRTDIREIPPVNAPCQVDGLGQNESSRQNNLAQNEKKGDEAATSEVAELQQIDKQDSFTPAERDNVEGEENEDFDPDESECEVIENQDAVTGKEENVQPHLEGENLLPTLSF</sequence>
<evidence type="ECO:0000256" key="1">
    <source>
        <dbReference type="SAM" id="MobiDB-lite"/>
    </source>
</evidence>
<dbReference type="Proteomes" id="UP000634136">
    <property type="component" value="Unassembled WGS sequence"/>
</dbReference>
<evidence type="ECO:0008006" key="6">
    <source>
        <dbReference type="Google" id="ProtNLM"/>
    </source>
</evidence>
<dbReference type="InterPro" id="IPR029472">
    <property type="entry name" value="Copia-like_N"/>
</dbReference>
<dbReference type="EMBL" id="JAAIUW010000003">
    <property type="protein sequence ID" value="KAF7838378.1"/>
    <property type="molecule type" value="Genomic_DNA"/>
</dbReference>
<keyword evidence="5" id="KW-1185">Reference proteome</keyword>
<feature type="domain" description="Retrovirus-related Pol polyprotein from transposon TNT 1-94-like beta-barrel" evidence="3">
    <location>
        <begin position="334"/>
        <end position="384"/>
    </location>
</feature>
<accession>A0A834X6K8</accession>
<evidence type="ECO:0000259" key="3">
    <source>
        <dbReference type="Pfam" id="PF22936"/>
    </source>
</evidence>
<feature type="domain" description="Retrotransposon Copia-like N-terminal" evidence="2">
    <location>
        <begin position="25"/>
        <end position="70"/>
    </location>
</feature>